<keyword evidence="1" id="KW-1133">Transmembrane helix</keyword>
<dbReference type="Proteomes" id="UP000832011">
    <property type="component" value="Chromosome"/>
</dbReference>
<keyword evidence="1" id="KW-0812">Transmembrane</keyword>
<proteinExistence type="predicted"/>
<dbReference type="RefSeq" id="WP_058305219.1">
    <property type="nucleotide sequence ID" value="NZ_CABKVG010000006.1"/>
</dbReference>
<accession>A0ABY4E6V7</accession>
<evidence type="ECO:0000313" key="2">
    <source>
        <dbReference type="EMBL" id="UOO91009.1"/>
    </source>
</evidence>
<gene>
    <name evidence="2" type="ORF">LVJ82_08610</name>
</gene>
<feature type="transmembrane region" description="Helical" evidence="1">
    <location>
        <begin position="102"/>
        <end position="128"/>
    </location>
</feature>
<organism evidence="2 3">
    <name type="scientific">Vitreoscilla massiliensis</name>
    <dbReference type="NCBI Taxonomy" id="1689272"/>
    <lineage>
        <taxon>Bacteria</taxon>
        <taxon>Pseudomonadati</taxon>
        <taxon>Pseudomonadota</taxon>
        <taxon>Betaproteobacteria</taxon>
        <taxon>Neisseriales</taxon>
        <taxon>Neisseriaceae</taxon>
        <taxon>Vitreoscilla</taxon>
    </lineage>
</organism>
<feature type="transmembrane region" description="Helical" evidence="1">
    <location>
        <begin position="134"/>
        <end position="156"/>
    </location>
</feature>
<sequence length="204" mass="22839">MKHPYLRRSAAVLLLASALAVLMPWLLQTVFHLHISHTLTLNLVGVILIALALPYLRPKIALRYWNKRHHPNADKHSPNPDRVQVLPSMAVPAWQTWLRRGLILIAMAAICIGFGVFKLAFMLSTFIWAADNPLIVVFLLAFGCYLCLSVPLIALLKYSAHRHGKTSLAYQLHENWGMSFVDTLGLCLALCLLLRVVVDSLGMV</sequence>
<name>A0ABY4E6V7_9NEIS</name>
<feature type="transmembrane region" description="Helical" evidence="1">
    <location>
        <begin position="39"/>
        <end position="56"/>
    </location>
</feature>
<evidence type="ECO:0000313" key="3">
    <source>
        <dbReference type="Proteomes" id="UP000832011"/>
    </source>
</evidence>
<dbReference type="EMBL" id="CP091511">
    <property type="protein sequence ID" value="UOO91009.1"/>
    <property type="molecule type" value="Genomic_DNA"/>
</dbReference>
<protein>
    <submittedName>
        <fullName evidence="2">Uncharacterized protein</fullName>
    </submittedName>
</protein>
<keyword evidence="1" id="KW-0472">Membrane</keyword>
<keyword evidence="3" id="KW-1185">Reference proteome</keyword>
<reference evidence="2 3" key="1">
    <citation type="journal article" date="2022" name="Res Sq">
        <title>Evolution of multicellular longitudinally dividing oral cavity symbionts (Neisseriaceae).</title>
        <authorList>
            <person name="Nyongesa S."/>
            <person name="Weber P."/>
            <person name="Bernet E."/>
            <person name="Pullido F."/>
            <person name="Nieckarz M."/>
            <person name="Delaby M."/>
            <person name="Nieves C."/>
            <person name="Viehboeck T."/>
            <person name="Krause N."/>
            <person name="Rivera-Millot A."/>
            <person name="Nakamura A."/>
            <person name="Vischer N."/>
            <person name="VanNieuwenhze M."/>
            <person name="Brun Y."/>
            <person name="Cava F."/>
            <person name="Bulgheresi S."/>
            <person name="Veyrier F."/>
        </authorList>
    </citation>
    <scope>NUCLEOTIDE SEQUENCE [LARGE SCALE GENOMIC DNA]</scope>
    <source>
        <strain evidence="2 3">SN4</strain>
    </source>
</reference>
<feature type="transmembrane region" description="Helical" evidence="1">
    <location>
        <begin position="176"/>
        <end position="198"/>
    </location>
</feature>
<evidence type="ECO:0000256" key="1">
    <source>
        <dbReference type="SAM" id="Phobius"/>
    </source>
</evidence>